<dbReference type="PROSITE" id="PS50893">
    <property type="entry name" value="ABC_TRANSPORTER_2"/>
    <property type="match status" value="1"/>
</dbReference>
<keyword evidence="3 5" id="KW-0067">ATP-binding</keyword>
<reference evidence="6" key="1">
    <citation type="submission" date="2016-10" db="EMBL/GenBank/DDBJ databases">
        <authorList>
            <person name="Varghese N."/>
            <person name="Submissions S."/>
        </authorList>
    </citation>
    <scope>NUCLEOTIDE SEQUENCE [LARGE SCALE GENOMIC DNA]</scope>
    <source>
        <strain evidence="6">CGMCC 1.11012</strain>
    </source>
</reference>
<dbReference type="STRING" id="1174501.SAMN05216192_1352"/>
<keyword evidence="6" id="KW-1185">Reference proteome</keyword>
<dbReference type="Pfam" id="PF00005">
    <property type="entry name" value="ABC_tran"/>
    <property type="match status" value="1"/>
</dbReference>
<organism evidence="5 6">
    <name type="scientific">Paenibacillus typhae</name>
    <dbReference type="NCBI Taxonomy" id="1174501"/>
    <lineage>
        <taxon>Bacteria</taxon>
        <taxon>Bacillati</taxon>
        <taxon>Bacillota</taxon>
        <taxon>Bacilli</taxon>
        <taxon>Bacillales</taxon>
        <taxon>Paenibacillaceae</taxon>
        <taxon>Paenibacillus</taxon>
    </lineage>
</organism>
<dbReference type="AlphaFoldDB" id="A0A1G9A1D1"/>
<dbReference type="InterPro" id="IPR003439">
    <property type="entry name" value="ABC_transporter-like_ATP-bd"/>
</dbReference>
<keyword evidence="1" id="KW-0813">Transport</keyword>
<evidence type="ECO:0000256" key="3">
    <source>
        <dbReference type="ARBA" id="ARBA00022840"/>
    </source>
</evidence>
<dbReference type="InterPro" id="IPR003593">
    <property type="entry name" value="AAA+_ATPase"/>
</dbReference>
<dbReference type="InterPro" id="IPR027417">
    <property type="entry name" value="P-loop_NTPase"/>
</dbReference>
<feature type="domain" description="ABC transporter" evidence="4">
    <location>
        <begin position="2"/>
        <end position="227"/>
    </location>
</feature>
<dbReference type="GO" id="GO:0016887">
    <property type="term" value="F:ATP hydrolysis activity"/>
    <property type="evidence" value="ECO:0007669"/>
    <property type="project" value="InterPro"/>
</dbReference>
<accession>A0A1G9A1D1</accession>
<name>A0A1G9A1D1_9BACL</name>
<dbReference type="RefSeq" id="WP_090717473.1">
    <property type="nucleotide sequence ID" value="NZ_CBCSKY010000039.1"/>
</dbReference>
<dbReference type="SMART" id="SM00382">
    <property type="entry name" value="AAA"/>
    <property type="match status" value="1"/>
</dbReference>
<evidence type="ECO:0000313" key="6">
    <source>
        <dbReference type="Proteomes" id="UP000199050"/>
    </source>
</evidence>
<dbReference type="EMBL" id="FNDX01000035">
    <property type="protein sequence ID" value="SDK21143.1"/>
    <property type="molecule type" value="Genomic_DNA"/>
</dbReference>
<dbReference type="OrthoDB" id="9804819at2"/>
<dbReference type="PANTHER" id="PTHR42939:SF1">
    <property type="entry name" value="ABC TRANSPORTER ATP-BINDING PROTEIN ALBC-RELATED"/>
    <property type="match status" value="1"/>
</dbReference>
<dbReference type="SUPFAM" id="SSF52540">
    <property type="entry name" value="P-loop containing nucleoside triphosphate hydrolases"/>
    <property type="match status" value="1"/>
</dbReference>
<dbReference type="Proteomes" id="UP000199050">
    <property type="component" value="Unassembled WGS sequence"/>
</dbReference>
<proteinExistence type="predicted"/>
<dbReference type="GO" id="GO:0005524">
    <property type="term" value="F:ATP binding"/>
    <property type="evidence" value="ECO:0007669"/>
    <property type="project" value="UniProtKB-KW"/>
</dbReference>
<dbReference type="InterPro" id="IPR051782">
    <property type="entry name" value="ABC_Transporter_VariousFunc"/>
</dbReference>
<gene>
    <name evidence="5" type="ORF">SAMN05216192_1352</name>
</gene>
<evidence type="ECO:0000313" key="5">
    <source>
        <dbReference type="EMBL" id="SDK21143.1"/>
    </source>
</evidence>
<dbReference type="CDD" id="cd03230">
    <property type="entry name" value="ABC_DR_subfamily_A"/>
    <property type="match status" value="1"/>
</dbReference>
<dbReference type="PANTHER" id="PTHR42939">
    <property type="entry name" value="ABC TRANSPORTER ATP-BINDING PROTEIN ALBC-RELATED"/>
    <property type="match status" value="1"/>
</dbReference>
<sequence>MISIRGVSKIFQGEKAVDSLSLTVPKGTIYGLLGSNGAGKTTLLKTLAGIYRPDEGTVTVGGELVFEAPDVKRRIIFMPDSPYFFPQATVRSMAAFYRSIYPSWSEKRFEELGTAFKLDRKRKLSRFSKGMQRQAALWLALSCTPEVLIMDEPIDGLDPVMRRQIKNLLFQEVADRGLTVLISSHNLREIEDLCDHVGIMHGGRMLVEKELDDLKADTHKIQVAFRDQRHAGALAAKLQILHQEQRGSVSLYIVKGDRERIAQAFHVYEPYVFDLLPLTLEEIFIYEMGDAGYDAQPILL</sequence>
<evidence type="ECO:0000259" key="4">
    <source>
        <dbReference type="PROSITE" id="PS50893"/>
    </source>
</evidence>
<protein>
    <submittedName>
        <fullName evidence="5">ABC-2 type transport system ATP-binding protein</fullName>
    </submittedName>
</protein>
<keyword evidence="2" id="KW-0547">Nucleotide-binding</keyword>
<dbReference type="Gene3D" id="3.40.50.300">
    <property type="entry name" value="P-loop containing nucleotide triphosphate hydrolases"/>
    <property type="match status" value="1"/>
</dbReference>
<evidence type="ECO:0000256" key="2">
    <source>
        <dbReference type="ARBA" id="ARBA00022741"/>
    </source>
</evidence>
<evidence type="ECO:0000256" key="1">
    <source>
        <dbReference type="ARBA" id="ARBA00022448"/>
    </source>
</evidence>